<name>A0A4Q9GF47_9HYPH</name>
<dbReference type="Proteomes" id="UP000291613">
    <property type="component" value="Unassembled WGS sequence"/>
</dbReference>
<reference evidence="1 2" key="1">
    <citation type="submission" date="2019-02" db="EMBL/GenBank/DDBJ databases">
        <title>Hansschlegelia quercus sp. nov., a novel methylotrophic bacterium from buds of oak (Quercus robur L.).</title>
        <authorList>
            <person name="Agafonova N.V."/>
            <person name="Kaparullina E.N."/>
            <person name="Grouzdev D.S."/>
            <person name="Doronina N.V."/>
        </authorList>
    </citation>
    <scope>NUCLEOTIDE SEQUENCE [LARGE SCALE GENOMIC DNA]</scope>
    <source>
        <strain evidence="1 2">Dub</strain>
    </source>
</reference>
<dbReference type="PANTHER" id="PTHR43861">
    <property type="entry name" value="TRANS-ACONITATE 2-METHYLTRANSFERASE-RELATED"/>
    <property type="match status" value="1"/>
</dbReference>
<sequence length="215" mass="24043">MMLPEVRSTNRVDFIERYARGKRVLHIGCADVPFTQDRLTRGELLHQRLHACAGQLDGVDLSEEGIGIMRAAGFKNLYVADCEKPLSASTPGNYDVVIAGETLEHVMNAGDFLASLKSVCRRDGRIIITTPNNASIKLNLRLFKRIENVHPEHVAYYSYSTLSRLFSMAGLEPTDWGVYWAEKSAQSRVANSVLRSMSRLRYFADGFCVACRPLA</sequence>
<dbReference type="RefSeq" id="WP_131004650.1">
    <property type="nucleotide sequence ID" value="NZ_JBHSZR010000010.1"/>
</dbReference>
<proteinExistence type="predicted"/>
<dbReference type="EMBL" id="SIUB01000011">
    <property type="protein sequence ID" value="TBN47314.1"/>
    <property type="molecule type" value="Genomic_DNA"/>
</dbReference>
<dbReference type="GO" id="GO:0032259">
    <property type="term" value="P:methylation"/>
    <property type="evidence" value="ECO:0007669"/>
    <property type="project" value="UniProtKB-KW"/>
</dbReference>
<gene>
    <name evidence="1" type="ORF">EYR15_16365</name>
</gene>
<organism evidence="1 2">
    <name type="scientific">Hansschlegelia quercus</name>
    <dbReference type="NCBI Taxonomy" id="2528245"/>
    <lineage>
        <taxon>Bacteria</taxon>
        <taxon>Pseudomonadati</taxon>
        <taxon>Pseudomonadota</taxon>
        <taxon>Alphaproteobacteria</taxon>
        <taxon>Hyphomicrobiales</taxon>
        <taxon>Methylopilaceae</taxon>
        <taxon>Hansschlegelia</taxon>
    </lineage>
</organism>
<protein>
    <submittedName>
        <fullName evidence="1">Class I SAM-dependent methyltransferase</fullName>
    </submittedName>
</protein>
<dbReference type="OrthoDB" id="9802881at2"/>
<dbReference type="GO" id="GO:0008168">
    <property type="term" value="F:methyltransferase activity"/>
    <property type="evidence" value="ECO:0007669"/>
    <property type="project" value="UniProtKB-KW"/>
</dbReference>
<dbReference type="SUPFAM" id="SSF53335">
    <property type="entry name" value="S-adenosyl-L-methionine-dependent methyltransferases"/>
    <property type="match status" value="1"/>
</dbReference>
<dbReference type="AlphaFoldDB" id="A0A4Q9GF47"/>
<dbReference type="PANTHER" id="PTHR43861:SF5">
    <property type="entry name" value="BLL5978 PROTEIN"/>
    <property type="match status" value="1"/>
</dbReference>
<evidence type="ECO:0000313" key="1">
    <source>
        <dbReference type="EMBL" id="TBN47314.1"/>
    </source>
</evidence>
<evidence type="ECO:0000313" key="2">
    <source>
        <dbReference type="Proteomes" id="UP000291613"/>
    </source>
</evidence>
<dbReference type="Gene3D" id="3.40.50.150">
    <property type="entry name" value="Vaccinia Virus protein VP39"/>
    <property type="match status" value="1"/>
</dbReference>
<dbReference type="Pfam" id="PF13489">
    <property type="entry name" value="Methyltransf_23"/>
    <property type="match status" value="1"/>
</dbReference>
<keyword evidence="1" id="KW-0489">Methyltransferase</keyword>
<keyword evidence="1" id="KW-0808">Transferase</keyword>
<keyword evidence="2" id="KW-1185">Reference proteome</keyword>
<comment type="caution">
    <text evidence="1">The sequence shown here is derived from an EMBL/GenBank/DDBJ whole genome shotgun (WGS) entry which is preliminary data.</text>
</comment>
<accession>A0A4Q9GF47</accession>
<dbReference type="InterPro" id="IPR029063">
    <property type="entry name" value="SAM-dependent_MTases_sf"/>
</dbReference>